<proteinExistence type="predicted"/>
<evidence type="ECO:0000256" key="1">
    <source>
        <dbReference type="SAM" id="Coils"/>
    </source>
</evidence>
<dbReference type="AlphaFoldDB" id="A0A699R168"/>
<organism evidence="2">
    <name type="scientific">Tanacetum cinerariifolium</name>
    <name type="common">Dalmatian daisy</name>
    <name type="synonym">Chrysanthemum cinerariifolium</name>
    <dbReference type="NCBI Taxonomy" id="118510"/>
    <lineage>
        <taxon>Eukaryota</taxon>
        <taxon>Viridiplantae</taxon>
        <taxon>Streptophyta</taxon>
        <taxon>Embryophyta</taxon>
        <taxon>Tracheophyta</taxon>
        <taxon>Spermatophyta</taxon>
        <taxon>Magnoliopsida</taxon>
        <taxon>eudicotyledons</taxon>
        <taxon>Gunneridae</taxon>
        <taxon>Pentapetalae</taxon>
        <taxon>asterids</taxon>
        <taxon>campanulids</taxon>
        <taxon>Asterales</taxon>
        <taxon>Asteraceae</taxon>
        <taxon>Asteroideae</taxon>
        <taxon>Anthemideae</taxon>
        <taxon>Anthemidinae</taxon>
        <taxon>Tanacetum</taxon>
    </lineage>
</organism>
<name>A0A699R168_TANCI</name>
<accession>A0A699R168</accession>
<feature type="coiled-coil region" evidence="1">
    <location>
        <begin position="114"/>
        <end position="141"/>
    </location>
</feature>
<gene>
    <name evidence="2" type="ORF">Tci_853109</name>
</gene>
<keyword evidence="1" id="KW-0175">Coiled coil</keyword>
<dbReference type="EMBL" id="BKCJ011078471">
    <property type="protein sequence ID" value="GFC81139.1"/>
    <property type="molecule type" value="Genomic_DNA"/>
</dbReference>
<evidence type="ECO:0008006" key="3">
    <source>
        <dbReference type="Google" id="ProtNLM"/>
    </source>
</evidence>
<reference evidence="2" key="1">
    <citation type="journal article" date="2019" name="Sci. Rep.">
        <title>Draft genome of Tanacetum cinerariifolium, the natural source of mosquito coil.</title>
        <authorList>
            <person name="Yamashiro T."/>
            <person name="Shiraishi A."/>
            <person name="Satake H."/>
            <person name="Nakayama K."/>
        </authorList>
    </citation>
    <scope>NUCLEOTIDE SEQUENCE</scope>
</reference>
<feature type="non-terminal residue" evidence="2">
    <location>
        <position position="192"/>
    </location>
</feature>
<protein>
    <recommendedName>
        <fullName evidence="3">Pyruvate, phosphate dikinase regulatory protein, chloroplastic</fullName>
    </recommendedName>
</protein>
<comment type="caution">
    <text evidence="2">The sequence shown here is derived from an EMBL/GenBank/DDBJ whole genome shotgun (WGS) entry which is preliminary data.</text>
</comment>
<sequence length="192" mass="22336">MESVLKENDRLLKHALGVDIVNIVVNNCMNVNCLTVDTCEQCVTTESKVKNFFIKKENYEMLLKQYQTLEKHCISLELNNQLNTEIFQRDNASSSESAPTFAELFETNELKAQIQEKDTVILKLKEKIKSLRADDKERKEESKVEDIEIQNLELDHRVTKLTPENNHLKQTYKQLFDSIKSSHVQSKEQCDD</sequence>
<evidence type="ECO:0000313" key="2">
    <source>
        <dbReference type="EMBL" id="GFC81139.1"/>
    </source>
</evidence>